<gene>
    <name evidence="5" type="ORF">H9L15_03365</name>
</gene>
<dbReference type="PROSITE" id="PS51063">
    <property type="entry name" value="HTH_CRP_2"/>
    <property type="match status" value="1"/>
</dbReference>
<dbReference type="PANTHER" id="PTHR24567">
    <property type="entry name" value="CRP FAMILY TRANSCRIPTIONAL REGULATORY PROTEIN"/>
    <property type="match status" value="1"/>
</dbReference>
<dbReference type="Pfam" id="PF13545">
    <property type="entry name" value="HTH_Crp_2"/>
    <property type="match status" value="1"/>
</dbReference>
<dbReference type="Proteomes" id="UP000516134">
    <property type="component" value="Chromosome"/>
</dbReference>
<dbReference type="EMBL" id="CP060780">
    <property type="protein sequence ID" value="QNP43726.1"/>
    <property type="molecule type" value="Genomic_DNA"/>
</dbReference>
<dbReference type="InterPro" id="IPR000595">
    <property type="entry name" value="cNMP-bd_dom"/>
</dbReference>
<evidence type="ECO:0000313" key="5">
    <source>
        <dbReference type="EMBL" id="QNP43726.1"/>
    </source>
</evidence>
<feature type="domain" description="HTH crp-type" evidence="4">
    <location>
        <begin position="146"/>
        <end position="220"/>
    </location>
</feature>
<dbReference type="InterPro" id="IPR036390">
    <property type="entry name" value="WH_DNA-bd_sf"/>
</dbReference>
<dbReference type="CDD" id="cd00038">
    <property type="entry name" value="CAP_ED"/>
    <property type="match status" value="1"/>
</dbReference>
<evidence type="ECO:0000256" key="2">
    <source>
        <dbReference type="ARBA" id="ARBA00023125"/>
    </source>
</evidence>
<organism evidence="5 6">
    <name type="scientific">Sphingomonas daechungensis</name>
    <dbReference type="NCBI Taxonomy" id="1176646"/>
    <lineage>
        <taxon>Bacteria</taxon>
        <taxon>Pseudomonadati</taxon>
        <taxon>Pseudomonadota</taxon>
        <taxon>Alphaproteobacteria</taxon>
        <taxon>Sphingomonadales</taxon>
        <taxon>Sphingomonadaceae</taxon>
        <taxon>Sphingomonas</taxon>
    </lineage>
</organism>
<dbReference type="InterPro" id="IPR036388">
    <property type="entry name" value="WH-like_DNA-bd_sf"/>
</dbReference>
<dbReference type="SUPFAM" id="SSF51206">
    <property type="entry name" value="cAMP-binding domain-like"/>
    <property type="match status" value="1"/>
</dbReference>
<name>A0ABX6T2M1_9SPHN</name>
<reference evidence="5 6" key="1">
    <citation type="submission" date="2020-08" db="EMBL/GenBank/DDBJ databases">
        <title>Genome sequence of Sphingomonas daechungensis KACC 18115T.</title>
        <authorList>
            <person name="Hyun D.-W."/>
            <person name="Bae J.-W."/>
        </authorList>
    </citation>
    <scope>NUCLEOTIDE SEQUENCE [LARGE SCALE GENOMIC DNA]</scope>
    <source>
        <strain evidence="5 6">KACC 18115</strain>
    </source>
</reference>
<dbReference type="InterPro" id="IPR014710">
    <property type="entry name" value="RmlC-like_jellyroll"/>
</dbReference>
<proteinExistence type="predicted"/>
<keyword evidence="1" id="KW-0805">Transcription regulation</keyword>
<dbReference type="InterPro" id="IPR050397">
    <property type="entry name" value="Env_Response_Regulators"/>
</dbReference>
<evidence type="ECO:0000256" key="3">
    <source>
        <dbReference type="ARBA" id="ARBA00023163"/>
    </source>
</evidence>
<evidence type="ECO:0000256" key="1">
    <source>
        <dbReference type="ARBA" id="ARBA00023015"/>
    </source>
</evidence>
<sequence length="243" mass="27480">MIGQAFLDYLTQLGELCEEDRNAILKVDGERRAFRRHEDIAKSGTQPSFSVIVVTGFLQRYVSRRDGSRQIHAFYLPGDAPSLESVHLDCLDSSLSAAAHSEVFLIPIADLADLMRNRPRVQDLVWRSSLVQSAQYREWLTRNSRLTADGAMAHMFCEIYKRADAAGLVEGNSCEMPLTQEMVGDALGLTGVHVNRTLQHLRETGYVDHHRGRLFMHDFDRLANFADFDPAYLRLGNGRRSLN</sequence>
<keyword evidence="3" id="KW-0804">Transcription</keyword>
<keyword evidence="6" id="KW-1185">Reference proteome</keyword>
<dbReference type="Gene3D" id="2.60.120.10">
    <property type="entry name" value="Jelly Rolls"/>
    <property type="match status" value="1"/>
</dbReference>
<evidence type="ECO:0000259" key="4">
    <source>
        <dbReference type="PROSITE" id="PS51063"/>
    </source>
</evidence>
<protein>
    <submittedName>
        <fullName evidence="5">Crp/Fnr family transcriptional regulator</fullName>
    </submittedName>
</protein>
<dbReference type="InterPro" id="IPR012318">
    <property type="entry name" value="HTH_CRP"/>
</dbReference>
<dbReference type="SUPFAM" id="SSF46785">
    <property type="entry name" value="Winged helix' DNA-binding domain"/>
    <property type="match status" value="1"/>
</dbReference>
<dbReference type="RefSeq" id="WP_187715151.1">
    <property type="nucleotide sequence ID" value="NZ_BAABJC010000001.1"/>
</dbReference>
<dbReference type="Gene3D" id="1.10.10.10">
    <property type="entry name" value="Winged helix-like DNA-binding domain superfamily/Winged helix DNA-binding domain"/>
    <property type="match status" value="1"/>
</dbReference>
<dbReference type="Pfam" id="PF00027">
    <property type="entry name" value="cNMP_binding"/>
    <property type="match status" value="1"/>
</dbReference>
<dbReference type="InterPro" id="IPR018490">
    <property type="entry name" value="cNMP-bd_dom_sf"/>
</dbReference>
<keyword evidence="2" id="KW-0238">DNA-binding</keyword>
<accession>A0ABX6T2M1</accession>
<evidence type="ECO:0000313" key="6">
    <source>
        <dbReference type="Proteomes" id="UP000516134"/>
    </source>
</evidence>
<dbReference type="PANTHER" id="PTHR24567:SF68">
    <property type="entry name" value="DNA-BINDING TRANSCRIPTIONAL DUAL REGULATOR CRP"/>
    <property type="match status" value="1"/>
</dbReference>